<dbReference type="Gene3D" id="1.10.730.10">
    <property type="entry name" value="Isoleucyl-tRNA Synthetase, Domain 1"/>
    <property type="match status" value="1"/>
</dbReference>
<organism evidence="11 12">
    <name type="scientific">Fusarium anthophilum</name>
    <dbReference type="NCBI Taxonomy" id="48485"/>
    <lineage>
        <taxon>Eukaryota</taxon>
        <taxon>Fungi</taxon>
        <taxon>Dikarya</taxon>
        <taxon>Ascomycota</taxon>
        <taxon>Pezizomycotina</taxon>
        <taxon>Sordariomycetes</taxon>
        <taxon>Hypocreomycetidae</taxon>
        <taxon>Hypocreales</taxon>
        <taxon>Nectriaceae</taxon>
        <taxon>Fusarium</taxon>
        <taxon>Fusarium fujikuroi species complex</taxon>
    </lineage>
</organism>
<evidence type="ECO:0000256" key="4">
    <source>
        <dbReference type="ARBA" id="ARBA00022741"/>
    </source>
</evidence>
<comment type="catalytic activity">
    <reaction evidence="8">
        <text>tRNA(Arg) + L-arginine + ATP = L-arginyl-tRNA(Arg) + AMP + diphosphate</text>
        <dbReference type="Rhea" id="RHEA:20301"/>
        <dbReference type="Rhea" id="RHEA-COMP:9658"/>
        <dbReference type="Rhea" id="RHEA-COMP:9673"/>
        <dbReference type="ChEBI" id="CHEBI:30616"/>
        <dbReference type="ChEBI" id="CHEBI:32682"/>
        <dbReference type="ChEBI" id="CHEBI:33019"/>
        <dbReference type="ChEBI" id="CHEBI:78442"/>
        <dbReference type="ChEBI" id="CHEBI:78513"/>
        <dbReference type="ChEBI" id="CHEBI:456215"/>
        <dbReference type="EC" id="6.1.1.19"/>
    </reaction>
</comment>
<keyword evidence="9" id="KW-0472">Membrane</keyword>
<dbReference type="PANTHER" id="PTHR11956">
    <property type="entry name" value="ARGINYL-TRNA SYNTHETASE"/>
    <property type="match status" value="1"/>
</dbReference>
<dbReference type="PANTHER" id="PTHR11956:SF11">
    <property type="entry name" value="ARGININE--TRNA LIGASE, MITOCHONDRIAL-RELATED"/>
    <property type="match status" value="1"/>
</dbReference>
<dbReference type="SUPFAM" id="SSF55190">
    <property type="entry name" value="Arginyl-tRNA synthetase (ArgRS), N-terminal 'additional' domain"/>
    <property type="match status" value="1"/>
</dbReference>
<dbReference type="Proteomes" id="UP000573603">
    <property type="component" value="Unassembled WGS sequence"/>
</dbReference>
<dbReference type="GO" id="GO:0005739">
    <property type="term" value="C:mitochondrion"/>
    <property type="evidence" value="ECO:0007669"/>
    <property type="project" value="TreeGrafter"/>
</dbReference>
<dbReference type="SUPFAM" id="SSF52374">
    <property type="entry name" value="Nucleotidylyl transferase"/>
    <property type="match status" value="1"/>
</dbReference>
<dbReference type="EMBL" id="JABEVY010000049">
    <property type="protein sequence ID" value="KAF5252999.1"/>
    <property type="molecule type" value="Genomic_DNA"/>
</dbReference>
<dbReference type="Pfam" id="PF00750">
    <property type="entry name" value="tRNA-synt_1d"/>
    <property type="match status" value="1"/>
</dbReference>
<evidence type="ECO:0000256" key="3">
    <source>
        <dbReference type="ARBA" id="ARBA00022598"/>
    </source>
</evidence>
<keyword evidence="3" id="KW-0436">Ligase</keyword>
<dbReference type="Gene3D" id="3.40.50.620">
    <property type="entry name" value="HUPs"/>
    <property type="match status" value="1"/>
</dbReference>
<keyword evidence="9" id="KW-0812">Transmembrane</keyword>
<keyword evidence="12" id="KW-1185">Reference proteome</keyword>
<evidence type="ECO:0000256" key="8">
    <source>
        <dbReference type="ARBA" id="ARBA00049339"/>
    </source>
</evidence>
<proteinExistence type="inferred from homology"/>
<dbReference type="InterPro" id="IPR035684">
    <property type="entry name" value="ArgRS_core"/>
</dbReference>
<dbReference type="GO" id="GO:0005524">
    <property type="term" value="F:ATP binding"/>
    <property type="evidence" value="ECO:0007669"/>
    <property type="project" value="UniProtKB-KW"/>
</dbReference>
<sequence length="1221" mass="138660">MASTIERVPQKAISQKGRSFPGFDYLGRFTSATYELVVTAASDWADKYEWGKRFGHRVRIRVSEENKPFIDVFRETFEDDEDEETNEVVAFMLPYPSSPRWEDRLTQVSEFCEGADFVIVNFIPDDPTNPRLKDAQEPRAWIFDCHLNPQIPVASNPLHDRLLTSMEFHKALKQERFSKDSEQEIIGNTRRIITPASQAEGFRKLFANYISPSPVPELSLMETDWWGHGFVIECNLPYLAISTHDRSDTRTLSKDKNLRARDDIDFLNLKSSITPRYQQQRPCVPDNAVLHVAVFSLMITGRSEQHSTTVCLDDEFFDQEPRLMSDEEVESLAGREDPITLQVEFKRARSPRAYLLVALERQLVRIVDYHANAQDRLKNSIELYNTISEDRSPAMDQWIKRFPLILNKLVHFNSRLGEKINHFLTDDVMVGSDGIPYGPLWQGLQAEPGAIKSLRAIRSYCSQLRDVSAGLEHLREAYEDVRRKVMPTCHLALKLGVNFSKLSRGLTNIILQRKNDYAAEQQTRDRTIEHVTVAAFVLAIMNLIAQVYTGKPGKDDASSRPAYISMVVIFVVICISGILCISMWSFFKKGACIGFGIETLLGKVGLDTPVPDFPDADIVHNPQDIFRVYLADTLQKLVNCDRLVAYDAIQTSNITGMGDLIIVAPRLRLKGVKPEELAKDLLQKLPRTPPFGCPLLDGIRLQVFFSPNTLSRLLLPYISDRSSSYGYDTSLGLADPTATDGQKKKVIVEFSSPNMASEFQVSHLRSTLIGTYIANIHSSMGWDVVKMNYLGDWGKQIGLLAAGWQRFGSEDEFGKQPLRHLLEVYHKIQDLFRPEMEECKTAKANKQDVTEIESSGLYAERDAFFKKMEDSDPEAIALWQRFRDATVKDYTESYAQLGVTFDEYSGESQVTAESIAEVEQALKDKGIFEEHEDSLIIDFSKHDARGLSLAVLRYRTGTTSYLLRDLAAVLDRYKKHQFDKMIYVVAMEQEMHFHRVTKTLELMGRQDLSERIQHVSFAKINGLPEELEGAKLLSDYLGGCRSMVQTSLDTEEEETFHVDKSEKSVEQLGLAGLFIQDHYHKRNTSYAVDPKKSLSLEGETGAAIQNCYARLLKKLESGPGSFDYATLDHTSLETEDYAELLRILLQYPDAAHGSFRTLEPSFIVVYLLRIVDQLTATLDDDDEKDWTGLDTASEARYALYENARQVFENALRLLGVSPWSP</sequence>
<reference evidence="11 12" key="1">
    <citation type="journal article" date="2020" name="BMC Genomics">
        <title>Correction to: Identification and distribution of gene clusters required for synthesis of sphingolipid metabolism inhibitors in diverse species of the filamentous fungus Fusarium.</title>
        <authorList>
            <person name="Kim H.S."/>
            <person name="Lohmar J.M."/>
            <person name="Busman M."/>
            <person name="Brown D.W."/>
            <person name="Naumann T.A."/>
            <person name="Divon H.H."/>
            <person name="Lysoe E."/>
            <person name="Uhlig S."/>
            <person name="Proctor R.H."/>
        </authorList>
    </citation>
    <scope>NUCLEOTIDE SEQUENCE [LARGE SCALE GENOMIC DNA]</scope>
    <source>
        <strain evidence="11 12">NRRL 25214</strain>
    </source>
</reference>
<gene>
    <name evidence="11" type="ORF">FANTH_2086</name>
</gene>
<dbReference type="GO" id="GO:0032543">
    <property type="term" value="P:mitochondrial translation"/>
    <property type="evidence" value="ECO:0007669"/>
    <property type="project" value="TreeGrafter"/>
</dbReference>
<dbReference type="Pfam" id="PF05746">
    <property type="entry name" value="DALR_1"/>
    <property type="match status" value="1"/>
</dbReference>
<dbReference type="NCBIfam" id="TIGR00456">
    <property type="entry name" value="argS"/>
    <property type="match status" value="1"/>
</dbReference>
<dbReference type="InterPro" id="IPR008909">
    <property type="entry name" value="DALR_anticod-bd"/>
</dbReference>
<feature type="domain" description="DALR anticodon binding" evidence="10">
    <location>
        <begin position="1104"/>
        <end position="1218"/>
    </location>
</feature>
<evidence type="ECO:0000256" key="5">
    <source>
        <dbReference type="ARBA" id="ARBA00022840"/>
    </source>
</evidence>
<dbReference type="GO" id="GO:0004814">
    <property type="term" value="F:arginine-tRNA ligase activity"/>
    <property type="evidence" value="ECO:0007669"/>
    <property type="project" value="UniProtKB-EC"/>
</dbReference>
<dbReference type="SMART" id="SM00836">
    <property type="entry name" value="DALR_1"/>
    <property type="match status" value="1"/>
</dbReference>
<dbReference type="InterPro" id="IPR014729">
    <property type="entry name" value="Rossmann-like_a/b/a_fold"/>
</dbReference>
<keyword evidence="9" id="KW-1133">Transmembrane helix</keyword>
<evidence type="ECO:0000256" key="2">
    <source>
        <dbReference type="ARBA" id="ARBA00012837"/>
    </source>
</evidence>
<evidence type="ECO:0000313" key="11">
    <source>
        <dbReference type="EMBL" id="KAF5252999.1"/>
    </source>
</evidence>
<evidence type="ECO:0000256" key="9">
    <source>
        <dbReference type="SAM" id="Phobius"/>
    </source>
</evidence>
<dbReference type="EC" id="6.1.1.19" evidence="2"/>
<comment type="caution">
    <text evidence="11">The sequence shown here is derived from an EMBL/GenBank/DDBJ whole genome shotgun (WGS) entry which is preliminary data.</text>
</comment>
<evidence type="ECO:0000256" key="6">
    <source>
        <dbReference type="ARBA" id="ARBA00022917"/>
    </source>
</evidence>
<dbReference type="PRINTS" id="PR01038">
    <property type="entry name" value="TRNASYNTHARG"/>
</dbReference>
<protein>
    <recommendedName>
        <fullName evidence="2">arginine--tRNA ligase</fullName>
        <ecNumber evidence="2">6.1.1.19</ecNumber>
    </recommendedName>
</protein>
<keyword evidence="7" id="KW-0030">Aminoacyl-tRNA synthetase</keyword>
<dbReference type="InterPro" id="IPR036695">
    <property type="entry name" value="Arg-tRNA-synth_N_sf"/>
</dbReference>
<feature type="transmembrane region" description="Helical" evidence="9">
    <location>
        <begin position="562"/>
        <end position="587"/>
    </location>
</feature>
<evidence type="ECO:0000256" key="1">
    <source>
        <dbReference type="ARBA" id="ARBA00005594"/>
    </source>
</evidence>
<dbReference type="SUPFAM" id="SSF47323">
    <property type="entry name" value="Anticodon-binding domain of a subclass of class I aminoacyl-tRNA synthetases"/>
    <property type="match status" value="1"/>
</dbReference>
<evidence type="ECO:0000256" key="7">
    <source>
        <dbReference type="ARBA" id="ARBA00023146"/>
    </source>
</evidence>
<dbReference type="InterPro" id="IPR001278">
    <property type="entry name" value="Arg-tRNA-ligase"/>
</dbReference>
<keyword evidence="5" id="KW-0067">ATP-binding</keyword>
<keyword evidence="6" id="KW-0648">Protein biosynthesis</keyword>
<evidence type="ECO:0000313" key="12">
    <source>
        <dbReference type="Proteomes" id="UP000573603"/>
    </source>
</evidence>
<dbReference type="GO" id="GO:0006420">
    <property type="term" value="P:arginyl-tRNA aminoacylation"/>
    <property type="evidence" value="ECO:0007669"/>
    <property type="project" value="InterPro"/>
</dbReference>
<comment type="similarity">
    <text evidence="1">Belongs to the class-I aminoacyl-tRNA synthetase family.</text>
</comment>
<dbReference type="AlphaFoldDB" id="A0A8H4ZUQ4"/>
<accession>A0A8H4ZUQ4</accession>
<feature type="transmembrane region" description="Helical" evidence="9">
    <location>
        <begin position="531"/>
        <end position="550"/>
    </location>
</feature>
<dbReference type="InterPro" id="IPR009080">
    <property type="entry name" value="tRNAsynth_Ia_anticodon-bd"/>
</dbReference>
<name>A0A8H4ZUQ4_9HYPO</name>
<dbReference type="Gene3D" id="3.30.1360.70">
    <property type="entry name" value="Arginyl tRNA synthetase N-terminal domain"/>
    <property type="match status" value="1"/>
</dbReference>
<keyword evidence="4" id="KW-0547">Nucleotide-binding</keyword>
<evidence type="ECO:0000259" key="10">
    <source>
        <dbReference type="SMART" id="SM00836"/>
    </source>
</evidence>